<dbReference type="Gene3D" id="3.30.300.30">
    <property type="match status" value="1"/>
</dbReference>
<proteinExistence type="inferred from homology"/>
<dbReference type="InterPro" id="IPR045851">
    <property type="entry name" value="AMP-bd_C_sf"/>
</dbReference>
<dbReference type="PANTHER" id="PTHR43201:SF5">
    <property type="entry name" value="MEDIUM-CHAIN ACYL-COA LIGASE ACSF2, MITOCHONDRIAL"/>
    <property type="match status" value="1"/>
</dbReference>
<dbReference type="SUPFAM" id="SSF56801">
    <property type="entry name" value="Acetyl-CoA synthetase-like"/>
    <property type="match status" value="1"/>
</dbReference>
<evidence type="ECO:0000259" key="3">
    <source>
        <dbReference type="Pfam" id="PF00501"/>
    </source>
</evidence>
<evidence type="ECO:0000259" key="4">
    <source>
        <dbReference type="Pfam" id="PF13193"/>
    </source>
</evidence>
<dbReference type="Pfam" id="PF00501">
    <property type="entry name" value="AMP-binding"/>
    <property type="match status" value="1"/>
</dbReference>
<accession>A0A1M6C2C4</accession>
<sequence>MKNYYELLVQQCGVKADKLMLDCDGESFTYGSLLELVDRLAISASEKGITSYKPILIIAEGPVYQVGAFLALEKLGAVPILMHQDCTSDVVETIMQENNIYGMWQVGAMQNNFLLLDEAVADHYPWEVMGALTSGSTGVPKVLYRSFESWADFFQEQNRVFCVDADTVMFLHGSMSFTGNLNMFMSVLAAGGSVITCRRISGNYWNMLIMRNYATHIYMVPAKLQILGRAAMAENPYVRQIIAGSQLISLKAQQFLRKTFTRADIILYYGTSELNYISYKHLKLDDTDSRNLGKPFDGVKVKSVNGDLYVDTRYHVSGVKIPYCCGDTGYINDDGEIIFNGRKTDWINKGGYKISCLKLEQQIRNMDCVKDVAVMPFDDATRGQDIAAFVVTDGHTDSKKFRHDVGEYVDERERPKKLIFLEMLPLNDRGKINKEALRELL</sequence>
<dbReference type="PANTHER" id="PTHR43201">
    <property type="entry name" value="ACYL-COA SYNTHETASE"/>
    <property type="match status" value="1"/>
</dbReference>
<dbReference type="Gene3D" id="3.40.50.980">
    <property type="match status" value="1"/>
</dbReference>
<dbReference type="EMBL" id="FQYW01000007">
    <property type="protein sequence ID" value="SHI54858.1"/>
    <property type="molecule type" value="Genomic_DNA"/>
</dbReference>
<dbReference type="InterPro" id="IPR042099">
    <property type="entry name" value="ANL_N_sf"/>
</dbReference>
<comment type="similarity">
    <text evidence="1">Belongs to the ATP-dependent AMP-binding enzyme family.</text>
</comment>
<dbReference type="GO" id="GO:0006631">
    <property type="term" value="P:fatty acid metabolic process"/>
    <property type="evidence" value="ECO:0007669"/>
    <property type="project" value="TreeGrafter"/>
</dbReference>
<evidence type="ECO:0000313" key="6">
    <source>
        <dbReference type="Proteomes" id="UP000191240"/>
    </source>
</evidence>
<feature type="domain" description="AMP-dependent synthetase/ligase" evidence="3">
    <location>
        <begin position="133"/>
        <end position="306"/>
    </location>
</feature>
<dbReference type="InterPro" id="IPR025110">
    <property type="entry name" value="AMP-bd_C"/>
</dbReference>
<dbReference type="GO" id="GO:0031956">
    <property type="term" value="F:medium-chain fatty acid-CoA ligase activity"/>
    <property type="evidence" value="ECO:0007669"/>
    <property type="project" value="TreeGrafter"/>
</dbReference>
<protein>
    <submittedName>
        <fullName evidence="5">Long-chain acyl-CoA synthetase</fullName>
    </submittedName>
</protein>
<dbReference type="OrthoDB" id="9757771at2"/>
<dbReference type="RefSeq" id="WP_052211706.1">
    <property type="nucleotide sequence ID" value="NZ_FQYW01000007.1"/>
</dbReference>
<keyword evidence="2" id="KW-0436">Ligase</keyword>
<dbReference type="Gene3D" id="3.40.50.12780">
    <property type="entry name" value="N-terminal domain of ligase-like"/>
    <property type="match status" value="1"/>
</dbReference>
<dbReference type="Pfam" id="PF13193">
    <property type="entry name" value="AMP-binding_C"/>
    <property type="match status" value="1"/>
</dbReference>
<gene>
    <name evidence="5" type="ORF">SAMN02745671_00949</name>
</gene>
<evidence type="ECO:0000256" key="2">
    <source>
        <dbReference type="ARBA" id="ARBA00022598"/>
    </source>
</evidence>
<name>A0A1M6C2C4_9FIRM</name>
<evidence type="ECO:0000256" key="1">
    <source>
        <dbReference type="ARBA" id="ARBA00006432"/>
    </source>
</evidence>
<evidence type="ECO:0000313" key="5">
    <source>
        <dbReference type="EMBL" id="SHI54858.1"/>
    </source>
</evidence>
<dbReference type="AlphaFoldDB" id="A0A1M6C2C4"/>
<organism evidence="5 6">
    <name type="scientific">Anaerovibrio lipolyticus DSM 3074</name>
    <dbReference type="NCBI Taxonomy" id="1120997"/>
    <lineage>
        <taxon>Bacteria</taxon>
        <taxon>Bacillati</taxon>
        <taxon>Bacillota</taxon>
        <taxon>Negativicutes</taxon>
        <taxon>Selenomonadales</taxon>
        <taxon>Selenomonadaceae</taxon>
        <taxon>Anaerovibrio</taxon>
    </lineage>
</organism>
<feature type="domain" description="AMP-binding enzyme C-terminal" evidence="4">
    <location>
        <begin position="359"/>
        <end position="431"/>
    </location>
</feature>
<dbReference type="Proteomes" id="UP000191240">
    <property type="component" value="Unassembled WGS sequence"/>
</dbReference>
<dbReference type="InterPro" id="IPR000873">
    <property type="entry name" value="AMP-dep_synth/lig_dom"/>
</dbReference>
<reference evidence="5 6" key="1">
    <citation type="submission" date="2016-11" db="EMBL/GenBank/DDBJ databases">
        <authorList>
            <person name="Jaros S."/>
            <person name="Januszkiewicz K."/>
            <person name="Wedrychowicz H."/>
        </authorList>
    </citation>
    <scope>NUCLEOTIDE SEQUENCE [LARGE SCALE GENOMIC DNA]</scope>
    <source>
        <strain evidence="5 6">DSM 3074</strain>
    </source>
</reference>